<dbReference type="Gene3D" id="1.10.20.140">
    <property type="match status" value="1"/>
</dbReference>
<keyword evidence="2" id="KW-1185">Reference proteome</keyword>
<evidence type="ECO:0000313" key="1">
    <source>
        <dbReference type="EMBL" id="TPE65203.1"/>
    </source>
</evidence>
<reference evidence="1 2" key="1">
    <citation type="submission" date="2019-06" db="EMBL/GenBank/DDBJ databases">
        <authorList>
            <person name="Lee I."/>
            <person name="Jang G.I."/>
            <person name="Hwang C.Y."/>
        </authorList>
    </citation>
    <scope>NUCLEOTIDE SEQUENCE [LARGE SCALE GENOMIC DNA]</scope>
    <source>
        <strain evidence="1 2">PAMC 28131</strain>
    </source>
</reference>
<protein>
    <recommendedName>
        <fullName evidence="3">tRNA dimethylallyltransferase</fullName>
    </recommendedName>
</protein>
<evidence type="ECO:0008006" key="3">
    <source>
        <dbReference type="Google" id="ProtNLM"/>
    </source>
</evidence>
<dbReference type="EMBL" id="VFSU01000001">
    <property type="protein sequence ID" value="TPE65203.1"/>
    <property type="molecule type" value="Genomic_DNA"/>
</dbReference>
<dbReference type="Gene3D" id="1.10.287.890">
    <property type="entry name" value="Crystal structure of tRNA isopentenylpyrophosphate transferase (bh2366) domain"/>
    <property type="match status" value="1"/>
</dbReference>
<accession>A0A501XXW4</accession>
<dbReference type="AlphaFoldDB" id="A0A501XXW4"/>
<proteinExistence type="predicted"/>
<name>A0A501XXW4_9SPHN</name>
<gene>
    <name evidence="1" type="ORF">FJQ54_00005</name>
</gene>
<dbReference type="Pfam" id="PF01715">
    <property type="entry name" value="IPPT"/>
    <property type="match status" value="1"/>
</dbReference>
<dbReference type="Proteomes" id="UP000319897">
    <property type="component" value="Unassembled WGS sequence"/>
</dbReference>
<comment type="caution">
    <text evidence="1">The sequence shown here is derived from an EMBL/GenBank/DDBJ whole genome shotgun (WGS) entry which is preliminary data.</text>
</comment>
<evidence type="ECO:0000313" key="2">
    <source>
        <dbReference type="Proteomes" id="UP000319897"/>
    </source>
</evidence>
<sequence>MAPVPEIPADVRAAVRALSTEQVRDALSAEDALMAARLHANDTQRNARALEVMRATGQSLAQWQAAPPQGGLLGQVELRPLVIDIPRDLLVQRIDRRIEAMWQSGALEEVRRLAARNLSQTLPVMRAIGVPPLLALLRGEVQVAEMIERWRLDTRQYAKRQATWARNQTGGWPRIVTRPI</sequence>
<organism evidence="1 2">
    <name type="scientific">Sandaracinobacter neustonicus</name>
    <dbReference type="NCBI Taxonomy" id="1715348"/>
    <lineage>
        <taxon>Bacteria</taxon>
        <taxon>Pseudomonadati</taxon>
        <taxon>Pseudomonadota</taxon>
        <taxon>Alphaproteobacteria</taxon>
        <taxon>Sphingomonadales</taxon>
        <taxon>Sphingosinicellaceae</taxon>
        <taxon>Sandaracinobacter</taxon>
    </lineage>
</organism>
<dbReference type="OrthoDB" id="9776390at2"/>